<dbReference type="EnsemblMetazoa" id="Aqu2.1.30700_001">
    <property type="protein sequence ID" value="Aqu2.1.30700_001"/>
    <property type="gene ID" value="Aqu2.1.30700"/>
</dbReference>
<dbReference type="AlphaFoldDB" id="A0A1X7URU5"/>
<reference evidence="1" key="1">
    <citation type="submission" date="2017-05" db="UniProtKB">
        <authorList>
            <consortium name="EnsemblMetazoa"/>
        </authorList>
    </citation>
    <scope>IDENTIFICATION</scope>
</reference>
<protein>
    <submittedName>
        <fullName evidence="1">Uncharacterized protein</fullName>
    </submittedName>
</protein>
<sequence length="308" mass="35653">MPTLRGKVSAKKIRKLMKEKRARAKAKCSVDERHDITAESVLGSSASVECSGGVLNEGLCDVATDQEVISGSVCDHNPELCDVTEYVVPSAADDADPFVLSDPPECNDWSVWDHNPPELCDNTQFEVATTHEDDTTVRERQLMKKKERSKQNYYKNYDESLAKSKKYRTQNKRKVSDCLKKYQTRNKIKATEKYRATNNGKHKVSDYLKKYHASHHKERLKAFKDNYAANLEERKKMMNEYYASHSQQLRDNAREHYAAVANTKNAKLRQNYRIKRNLNPPTRNVSAKKRSNVIARILQKRQTNRKYY</sequence>
<proteinExistence type="predicted"/>
<dbReference type="InParanoid" id="A0A1X7URU5"/>
<dbReference type="OrthoDB" id="10068384at2759"/>
<evidence type="ECO:0000313" key="1">
    <source>
        <dbReference type="EnsemblMetazoa" id="Aqu2.1.30700_001"/>
    </source>
</evidence>
<dbReference type="STRING" id="400682.A0A1X7URU5"/>
<name>A0A1X7URU5_AMPQE</name>
<organism evidence="1">
    <name type="scientific">Amphimedon queenslandica</name>
    <name type="common">Sponge</name>
    <dbReference type="NCBI Taxonomy" id="400682"/>
    <lineage>
        <taxon>Eukaryota</taxon>
        <taxon>Metazoa</taxon>
        <taxon>Porifera</taxon>
        <taxon>Demospongiae</taxon>
        <taxon>Heteroscleromorpha</taxon>
        <taxon>Haplosclerida</taxon>
        <taxon>Niphatidae</taxon>
        <taxon>Amphimedon</taxon>
    </lineage>
</organism>
<accession>A0A1X7URU5</accession>